<organism evidence="7 8">
    <name type="scientific">Amycolatopsis saalfeldensis</name>
    <dbReference type="NCBI Taxonomy" id="394193"/>
    <lineage>
        <taxon>Bacteria</taxon>
        <taxon>Bacillati</taxon>
        <taxon>Actinomycetota</taxon>
        <taxon>Actinomycetes</taxon>
        <taxon>Pseudonocardiales</taxon>
        <taxon>Pseudonocardiaceae</taxon>
        <taxon>Amycolatopsis</taxon>
    </lineage>
</organism>
<evidence type="ECO:0000313" key="8">
    <source>
        <dbReference type="Proteomes" id="UP000198582"/>
    </source>
</evidence>
<evidence type="ECO:0000313" key="7">
    <source>
        <dbReference type="EMBL" id="SEP52356.1"/>
    </source>
</evidence>
<evidence type="ECO:0000256" key="2">
    <source>
        <dbReference type="ARBA" id="ARBA00008072"/>
    </source>
</evidence>
<evidence type="ECO:0000256" key="3">
    <source>
        <dbReference type="ARBA" id="ARBA00022723"/>
    </source>
</evidence>
<feature type="region of interest" description="Disordered" evidence="6">
    <location>
        <begin position="1"/>
        <end position="21"/>
    </location>
</feature>
<evidence type="ECO:0000256" key="1">
    <source>
        <dbReference type="ARBA" id="ARBA00001947"/>
    </source>
</evidence>
<dbReference type="PANTHER" id="PTHR42813:SF3">
    <property type="entry name" value="GLUTATHIONE-INDEPENDENT FORMALDEHYDE DEHYDROGENASE"/>
    <property type="match status" value="1"/>
</dbReference>
<dbReference type="GO" id="GO:0046872">
    <property type="term" value="F:metal ion binding"/>
    <property type="evidence" value="ECO:0007669"/>
    <property type="project" value="UniProtKB-KW"/>
</dbReference>
<sequence>MLQGTDRLLPAREPRQRRRRIRLREHGSLQLSDIFPTGWHGVELAKQGKLAFDYGAFFFKGQSMFLVSHSMNLDQAAEGYEHFDKREDGWTKVVLHP</sequence>
<name>A0A1H8YJM6_9PSEU</name>
<keyword evidence="3" id="KW-0479">Metal-binding</keyword>
<dbReference type="Proteomes" id="UP000198582">
    <property type="component" value="Unassembled WGS sequence"/>
</dbReference>
<evidence type="ECO:0000256" key="5">
    <source>
        <dbReference type="ARBA" id="ARBA00023027"/>
    </source>
</evidence>
<dbReference type="AlphaFoldDB" id="A0A1H8YJM6"/>
<dbReference type="PANTHER" id="PTHR42813">
    <property type="entry name" value="ZINC-TYPE ALCOHOL DEHYDROGENASE-LIKE"/>
    <property type="match status" value="1"/>
</dbReference>
<dbReference type="EMBL" id="FOEF01000020">
    <property type="protein sequence ID" value="SEP52356.1"/>
    <property type="molecule type" value="Genomic_DNA"/>
</dbReference>
<accession>A0A1H8YJM6</accession>
<comment type="cofactor">
    <cofactor evidence="1">
        <name>Zn(2+)</name>
        <dbReference type="ChEBI" id="CHEBI:29105"/>
    </cofactor>
</comment>
<reference evidence="8" key="1">
    <citation type="submission" date="2016-10" db="EMBL/GenBank/DDBJ databases">
        <authorList>
            <person name="Varghese N."/>
            <person name="Submissions S."/>
        </authorList>
    </citation>
    <scope>NUCLEOTIDE SEQUENCE [LARGE SCALE GENOMIC DNA]</scope>
    <source>
        <strain evidence="8">DSM 44993</strain>
    </source>
</reference>
<keyword evidence="4" id="KW-0862">Zinc</keyword>
<evidence type="ECO:0000256" key="6">
    <source>
        <dbReference type="SAM" id="MobiDB-lite"/>
    </source>
</evidence>
<proteinExistence type="inferred from homology"/>
<protein>
    <submittedName>
        <fullName evidence="7">Uncharacterized protein</fullName>
    </submittedName>
</protein>
<dbReference type="STRING" id="394193.SAMN04489732_12019"/>
<comment type="similarity">
    <text evidence="2">Belongs to the zinc-containing alcohol dehydrogenase family.</text>
</comment>
<gene>
    <name evidence="7" type="ORF">SAMN04489732_12019</name>
</gene>
<keyword evidence="8" id="KW-1185">Reference proteome</keyword>
<keyword evidence="5" id="KW-0520">NAD</keyword>
<evidence type="ECO:0000256" key="4">
    <source>
        <dbReference type="ARBA" id="ARBA00022833"/>
    </source>
</evidence>